<keyword evidence="6" id="KW-0966">Cell projection</keyword>
<reference evidence="9" key="1">
    <citation type="submission" date="2022-03" db="EMBL/GenBank/DDBJ databases">
        <authorList>
            <person name="Alioto T."/>
            <person name="Alioto T."/>
            <person name="Gomez Garrido J."/>
        </authorList>
    </citation>
    <scope>NUCLEOTIDE SEQUENCE</scope>
</reference>
<dbReference type="EMBL" id="OW240920">
    <property type="protein sequence ID" value="CAH2316231.1"/>
    <property type="molecule type" value="Genomic_DNA"/>
</dbReference>
<feature type="coiled-coil region" evidence="7">
    <location>
        <begin position="235"/>
        <end position="356"/>
    </location>
</feature>
<evidence type="ECO:0000256" key="1">
    <source>
        <dbReference type="ARBA" id="ARBA00004138"/>
    </source>
</evidence>
<dbReference type="Proteomes" id="UP001295444">
    <property type="component" value="Chromosome 09"/>
</dbReference>
<evidence type="ECO:0000256" key="5">
    <source>
        <dbReference type="ARBA" id="ARBA00023069"/>
    </source>
</evidence>
<dbReference type="PANTHER" id="PTHR31954">
    <property type="entry name" value="CILIA- AND FLAGELLA-ASSOCIATED PROTEIN 157"/>
    <property type="match status" value="1"/>
</dbReference>
<accession>A0AAD1T3T2</accession>
<dbReference type="GO" id="GO:0007288">
    <property type="term" value="P:sperm axoneme assembly"/>
    <property type="evidence" value="ECO:0007669"/>
    <property type="project" value="TreeGrafter"/>
</dbReference>
<gene>
    <name evidence="9" type="ORF">PECUL_23A034916</name>
</gene>
<dbReference type="InterPro" id="IPR038844">
    <property type="entry name" value="CFAP157"/>
</dbReference>
<feature type="region of interest" description="Disordered" evidence="8">
    <location>
        <begin position="1"/>
        <end position="33"/>
    </location>
</feature>
<dbReference type="GO" id="GO:0036064">
    <property type="term" value="C:ciliary basal body"/>
    <property type="evidence" value="ECO:0007669"/>
    <property type="project" value="TreeGrafter"/>
</dbReference>
<evidence type="ECO:0000256" key="8">
    <source>
        <dbReference type="SAM" id="MobiDB-lite"/>
    </source>
</evidence>
<keyword evidence="5" id="KW-0969">Cilium</keyword>
<feature type="coiled-coil region" evidence="7">
    <location>
        <begin position="88"/>
        <end position="182"/>
    </location>
</feature>
<name>A0AAD1T3T2_PELCU</name>
<organism evidence="9 10">
    <name type="scientific">Pelobates cultripes</name>
    <name type="common">Western spadefoot toad</name>
    <dbReference type="NCBI Taxonomy" id="61616"/>
    <lineage>
        <taxon>Eukaryota</taxon>
        <taxon>Metazoa</taxon>
        <taxon>Chordata</taxon>
        <taxon>Craniata</taxon>
        <taxon>Vertebrata</taxon>
        <taxon>Euteleostomi</taxon>
        <taxon>Amphibia</taxon>
        <taxon>Batrachia</taxon>
        <taxon>Anura</taxon>
        <taxon>Pelobatoidea</taxon>
        <taxon>Pelobatidae</taxon>
        <taxon>Pelobates</taxon>
    </lineage>
</organism>
<evidence type="ECO:0000256" key="3">
    <source>
        <dbReference type="ARBA" id="ARBA00014087"/>
    </source>
</evidence>
<evidence type="ECO:0000256" key="6">
    <source>
        <dbReference type="ARBA" id="ARBA00023273"/>
    </source>
</evidence>
<dbReference type="GO" id="GO:0008017">
    <property type="term" value="F:microtubule binding"/>
    <property type="evidence" value="ECO:0007669"/>
    <property type="project" value="TreeGrafter"/>
</dbReference>
<evidence type="ECO:0000313" key="9">
    <source>
        <dbReference type="EMBL" id="CAH2316231.1"/>
    </source>
</evidence>
<evidence type="ECO:0000256" key="4">
    <source>
        <dbReference type="ARBA" id="ARBA00023054"/>
    </source>
</evidence>
<dbReference type="AlphaFoldDB" id="A0AAD1T3T2"/>
<keyword evidence="4 7" id="KW-0175">Coiled coil</keyword>
<feature type="region of interest" description="Disordered" evidence="8">
    <location>
        <begin position="486"/>
        <end position="507"/>
    </location>
</feature>
<protein>
    <recommendedName>
        <fullName evidence="3">Cilia- and flagella-associated protein 157</fullName>
    </recommendedName>
</protein>
<evidence type="ECO:0000256" key="2">
    <source>
        <dbReference type="ARBA" id="ARBA00010841"/>
    </source>
</evidence>
<comment type="subcellular location">
    <subcellularLocation>
        <location evidence="1">Cell projection</location>
        <location evidence="1">Cilium</location>
    </subcellularLocation>
</comment>
<keyword evidence="10" id="KW-1185">Reference proteome</keyword>
<evidence type="ECO:0000313" key="10">
    <source>
        <dbReference type="Proteomes" id="UP001295444"/>
    </source>
</evidence>
<proteinExistence type="inferred from homology"/>
<comment type="similarity">
    <text evidence="2">Belongs to the CFAP157 family.</text>
</comment>
<feature type="compositionally biased region" description="Basic and acidic residues" evidence="8">
    <location>
        <begin position="18"/>
        <end position="33"/>
    </location>
</feature>
<feature type="coiled-coil region" evidence="7">
    <location>
        <begin position="35"/>
        <end position="62"/>
    </location>
</feature>
<feature type="compositionally biased region" description="Basic residues" evidence="8">
    <location>
        <begin position="8"/>
        <end position="17"/>
    </location>
</feature>
<sequence>MPPDKKPREKGKRGASGKKKEAEKVRAEPVPEQSKDFYLTQIRDLEGRIERYQKKLDEICAKESVVQSQLDQQSSDKKEIVSFLKRTLNERVDEIADLNDQLLGLQQAKDAEKDAYEAQMAQLRHEFQETRDRLSSENMLLAGKLASLEEFRVQKEELMAKFAALEEKLKKQEEDHKETLYKIEKKAVLDKDRLKKEMVLRVNAVAAEFRRVSNHQMAETTKRAIRENVSISSQLAKMSDKSMDLMQENDCLKDQEEELRKHLEMLEENERELVKKNISNQKVIRMLTEKCKELQDMLDLSEQTEIELNRVQKEHEDLQEEAETMRLKSSAIEEELQAAKQETKSLNLQLEEERRRRESVDKVLGQAATSLKDVLLEMPMEHGEDTELQFLVRRNQMLQNLLILLNSAATLGLGPKLQDFERTGTHSAEYRTAPKVNRALESPELKGPGIVPHYRMGDLGLVPRYDISAAMQSKVGMLSKTTRLGPLRGNPHIPKVHSFSHTNITLN</sequence>
<dbReference type="PANTHER" id="PTHR31954:SF1">
    <property type="entry name" value="CILIA- AND FLAGELLA-ASSOCIATED PROTEIN 157"/>
    <property type="match status" value="1"/>
</dbReference>
<evidence type="ECO:0000256" key="7">
    <source>
        <dbReference type="SAM" id="Coils"/>
    </source>
</evidence>